<keyword evidence="1" id="KW-1133">Transmembrane helix</keyword>
<feature type="transmembrane region" description="Helical" evidence="1">
    <location>
        <begin position="79"/>
        <end position="105"/>
    </location>
</feature>
<organism evidence="3">
    <name type="scientific">Panstrongylus lignarius</name>
    <dbReference type="NCBI Taxonomy" id="156445"/>
    <lineage>
        <taxon>Eukaryota</taxon>
        <taxon>Metazoa</taxon>
        <taxon>Ecdysozoa</taxon>
        <taxon>Arthropoda</taxon>
        <taxon>Hexapoda</taxon>
        <taxon>Insecta</taxon>
        <taxon>Pterygota</taxon>
        <taxon>Neoptera</taxon>
        <taxon>Paraneoptera</taxon>
        <taxon>Hemiptera</taxon>
        <taxon>Heteroptera</taxon>
        <taxon>Panheteroptera</taxon>
        <taxon>Cimicomorpha</taxon>
        <taxon>Reduviidae</taxon>
        <taxon>Triatominae</taxon>
        <taxon>Panstrongylus</taxon>
    </lineage>
</organism>
<protein>
    <recommendedName>
        <fullName evidence="4">Secreted protein</fullName>
    </recommendedName>
</protein>
<reference evidence="3" key="1">
    <citation type="journal article" date="2018" name="PLoS Negl. Trop. Dis.">
        <title>An insight into the salivary gland and fat body transcriptome of Panstrongylus lignarius (Hemiptera: Heteroptera), the main vector of Chagas disease in Peru.</title>
        <authorList>
            <person name="Nevoa J.C."/>
            <person name="Mendes M.T."/>
            <person name="da Silva M.V."/>
            <person name="Soares S.C."/>
            <person name="Oliveira C.J.F."/>
            <person name="Ribeiro J.M.C."/>
        </authorList>
    </citation>
    <scope>NUCLEOTIDE SEQUENCE</scope>
</reference>
<feature type="chain" id="PRO_5012488503" description="Secreted protein" evidence="2">
    <location>
        <begin position="28"/>
        <end position="139"/>
    </location>
</feature>
<proteinExistence type="predicted"/>
<name>A0A224XNJ3_9HEMI</name>
<keyword evidence="2" id="KW-0732">Signal</keyword>
<keyword evidence="1" id="KW-0472">Membrane</keyword>
<evidence type="ECO:0000256" key="2">
    <source>
        <dbReference type="SAM" id="SignalP"/>
    </source>
</evidence>
<evidence type="ECO:0000256" key="1">
    <source>
        <dbReference type="SAM" id="Phobius"/>
    </source>
</evidence>
<accession>A0A224XNJ3</accession>
<dbReference type="EMBL" id="GFTR01002369">
    <property type="protein sequence ID" value="JAW14057.1"/>
    <property type="molecule type" value="Transcribed_RNA"/>
</dbReference>
<evidence type="ECO:0008006" key="4">
    <source>
        <dbReference type="Google" id="ProtNLM"/>
    </source>
</evidence>
<sequence>MKSCGSLKLTKPNPLVLLVLLSRTTLAFKNEAYFEKALVRTSSVTSLPRSPQNSRKSSSSHSANVGSSQICPPAVLINFLFFFSFFLLFAPGTVVSITVVVTAGFKERFVIFFSSSISLDVLLVLFECSLLACIAAISS</sequence>
<dbReference type="AlphaFoldDB" id="A0A224XNJ3"/>
<evidence type="ECO:0000313" key="3">
    <source>
        <dbReference type="EMBL" id="JAW14057.1"/>
    </source>
</evidence>
<keyword evidence="1" id="KW-0812">Transmembrane</keyword>
<feature type="transmembrane region" description="Helical" evidence="1">
    <location>
        <begin position="117"/>
        <end position="137"/>
    </location>
</feature>
<feature type="signal peptide" evidence="2">
    <location>
        <begin position="1"/>
        <end position="27"/>
    </location>
</feature>